<feature type="domain" description="Helicase ATP-binding" evidence="7">
    <location>
        <begin position="653"/>
        <end position="828"/>
    </location>
</feature>
<feature type="compositionally biased region" description="Low complexity" evidence="5">
    <location>
        <begin position="249"/>
        <end position="263"/>
    </location>
</feature>
<dbReference type="Pfam" id="PF24385">
    <property type="entry name" value="DSRM_DHX29"/>
    <property type="match status" value="1"/>
</dbReference>
<dbReference type="Gene3D" id="1.20.120.1080">
    <property type="match status" value="1"/>
</dbReference>
<evidence type="ECO:0000259" key="8">
    <source>
        <dbReference type="PROSITE" id="PS51194"/>
    </source>
</evidence>
<sequence>MAKKGKAKVETPPPPDPKDKKAKSKSKNATEEPKPDDPKKPQRGLAIGDNFGWTGKLPATLLFEYAQKQKWEKVVIDMRKNAKGFTGVVNLKWKNPKTQEMITVQMVPHSDTYQPRETTNEARHFAATYALFRINFVKNMKMVLPVIFRDYWSDLEASRLEMLKSNKSFHDILYNSQPFVVFLEQRELTEKREKEKLTKKQNEEKVKKPTVQISTIGTSSSSIISKIPNEPSKPVTSAAQKSDNVSDAPVKVSPKPPSSISVSKVTKMTNQLAGAVTKRIPTFPRKVWENAPFIDFTSEMRANIEDSIKKHINWTIQSSGKAIINSTAMHGYYNTLADFGFRESHILESFKYTNSFTDALEWLIFHIPEDDLPPYFMKSEKESGVSLKISKDIQMEYLIKRVSQSGADKDVVLTTLQENEFDEIKTIVKLTHKLINYEPEGPFEGENEETMEEDSLELWKQEIEAIDMTTKSNNIEFVDGSNSKIAHILLKPKRIGAGLLSLRLVKPVNYPQNIPGIQLIVNNTSFRLASYIKLSIVRQLVHFLENGGYVGSCYILSIIEWLEDNISEIIDNPGPLFDEELLGDKNLHNSTNTTKNSSKKKDKNYQKKTLKLTSEDIENLSSVYKKKIQSEEMIKSLSNRKKLPAWQKAKDLVSVINGNRVTIVTGETGSGKSTQIVQFILDDLNSKGNFSAKIMCTQPRRISTIGLAERISDERCDTLGRETGYIIRGENKTTSSTRISFVTTGVLLRVIQSILSNEDEMNDSMFENLEYIFIDEVHERSVDSDFLLIILRSIMSKFPKLKIILMSATININTFKDFFKTPLNHIHIEGRTFPIKDYYLDEILDELDYSMENNDGELIKVRSDSHFFKIGTLNYDLFAKLCLYVDAKLDEEGNDGSILIFLPGIMEINKCIRSIEDEFRKNSSKKDCWCLPLHSTLTSNEQKRVFLKSPNKQTRKIVVSTNVAETSITIPDCVVVIDSGRSKMMHFDSEINSTKLIENWCSKAEIGQRRGRSGRITNGNCYHLYTQGTVNSMLDQPIPEIKRTRLENLYLVVKSMGIDKVENFLNSGLDPPSQASLLKSRQFLIDIGALEEGGSDDTSISHLGKYLSLLPTDLQCGKLLILGCIFGCLETCLTIASISITGSPFKASFEERDNLKKVQNKFSIDQGDIIAMVRAYDEYIALKEARSGAGSSKKFLNENYLSFMTMKEITATRGQYINILQDIGFVPLKYNKTRDSTLNKNNDKDFIIRSIMTGAFYPQLARVQLPDRKFLQTSAGAVAVDPDARKTKFWIRNEVYMNSSGSTKDNSNEEDKEDELLPSSRAFIHPSSVLFSVPESEILNSINSEEYTNEDGSIDFAKAQQNYKIDFTPTVSNSKSSNSMIRAPFMVYNSSSHTSKLYLRDVTPTSTLAVLLFGGQIGFDLSNKFSERNTSPGIILDCVWPIRTWCKNGVLIKRLRHLLDEVIEKKLSQPQYSEASTHPSIEDTLKIVERILYI</sequence>
<feature type="compositionally biased region" description="Basic and acidic residues" evidence="5">
    <location>
        <begin position="28"/>
        <end position="40"/>
    </location>
</feature>
<dbReference type="CDD" id="cd18791">
    <property type="entry name" value="SF2_C_RHA"/>
    <property type="match status" value="1"/>
</dbReference>
<dbReference type="Pfam" id="PF00271">
    <property type="entry name" value="Helicase_C"/>
    <property type="match status" value="1"/>
</dbReference>
<dbReference type="Pfam" id="PF21010">
    <property type="entry name" value="HA2_C"/>
    <property type="match status" value="1"/>
</dbReference>
<feature type="compositionally biased region" description="Polar residues" evidence="5">
    <location>
        <begin position="234"/>
        <end position="245"/>
    </location>
</feature>
<feature type="region of interest" description="Disordered" evidence="5">
    <location>
        <begin position="1"/>
        <end position="49"/>
    </location>
</feature>
<dbReference type="Pfam" id="PF05773">
    <property type="entry name" value="RWD"/>
    <property type="match status" value="1"/>
</dbReference>
<dbReference type="SUPFAM" id="SSF52540">
    <property type="entry name" value="P-loop containing nucleoside triphosphate hydrolases"/>
    <property type="match status" value="1"/>
</dbReference>
<dbReference type="Pfam" id="PF24899">
    <property type="entry name" value="UBA_DHX29"/>
    <property type="match status" value="1"/>
</dbReference>
<dbReference type="InterPro" id="IPR027417">
    <property type="entry name" value="P-loop_NTPase"/>
</dbReference>
<feature type="compositionally biased region" description="Basic and acidic residues" evidence="5">
    <location>
        <begin position="192"/>
        <end position="207"/>
    </location>
</feature>
<dbReference type="EMBL" id="CAKXYY010000001">
    <property type="protein sequence ID" value="CAH2350524.1"/>
    <property type="molecule type" value="Genomic_DNA"/>
</dbReference>
<dbReference type="PANTHER" id="PTHR18934">
    <property type="entry name" value="ATP-DEPENDENT RNA HELICASE"/>
    <property type="match status" value="1"/>
</dbReference>
<evidence type="ECO:0000256" key="3">
    <source>
        <dbReference type="ARBA" id="ARBA00022806"/>
    </source>
</evidence>
<dbReference type="GO" id="GO:0004386">
    <property type="term" value="F:helicase activity"/>
    <property type="evidence" value="ECO:0007669"/>
    <property type="project" value="UniProtKB-KW"/>
</dbReference>
<dbReference type="Pfam" id="PF00270">
    <property type="entry name" value="DEAD"/>
    <property type="match status" value="1"/>
</dbReference>
<evidence type="ECO:0000256" key="5">
    <source>
        <dbReference type="SAM" id="MobiDB-lite"/>
    </source>
</evidence>
<dbReference type="SMART" id="SM00847">
    <property type="entry name" value="HA2"/>
    <property type="match status" value="1"/>
</dbReference>
<evidence type="ECO:0000313" key="9">
    <source>
        <dbReference type="EMBL" id="CAH2350524.1"/>
    </source>
</evidence>
<evidence type="ECO:0000256" key="4">
    <source>
        <dbReference type="ARBA" id="ARBA00022840"/>
    </source>
</evidence>
<dbReference type="InterPro" id="IPR056328">
    <property type="entry name" value="DSRM_DHX29"/>
</dbReference>
<evidence type="ECO:0000259" key="6">
    <source>
        <dbReference type="PROSITE" id="PS50908"/>
    </source>
</evidence>
<dbReference type="Gene3D" id="3.40.50.300">
    <property type="entry name" value="P-loop containing nucleotide triphosphate hydrolases"/>
    <property type="match status" value="2"/>
</dbReference>
<feature type="region of interest" description="Disordered" evidence="5">
    <location>
        <begin position="222"/>
        <end position="263"/>
    </location>
</feature>
<keyword evidence="3 9" id="KW-0347">Helicase</keyword>
<name>A0A9P0QKX2_9ASCO</name>
<dbReference type="CDD" id="cd17917">
    <property type="entry name" value="DEXHc_RHA-like"/>
    <property type="match status" value="1"/>
</dbReference>
<feature type="domain" description="RWD" evidence="6">
    <location>
        <begin position="461"/>
        <end position="569"/>
    </location>
</feature>
<dbReference type="InterPro" id="IPR006575">
    <property type="entry name" value="RWD_dom"/>
</dbReference>
<dbReference type="PROSITE" id="PS50908">
    <property type="entry name" value="RWD"/>
    <property type="match status" value="1"/>
</dbReference>
<proteinExistence type="predicted"/>
<protein>
    <submittedName>
        <fullName evidence="9">ATP-dependent RNA helicase</fullName>
    </submittedName>
</protein>
<dbReference type="CDD" id="cd23827">
    <property type="entry name" value="RWD_YLR419W-like"/>
    <property type="match status" value="1"/>
</dbReference>
<comment type="caution">
    <text evidence="9">The sequence shown here is derived from an EMBL/GenBank/DDBJ whole genome shotgun (WGS) entry which is preliminary data.</text>
</comment>
<evidence type="ECO:0000313" key="10">
    <source>
        <dbReference type="Proteomes" id="UP000837801"/>
    </source>
</evidence>
<keyword evidence="2" id="KW-0378">Hydrolase</keyword>
<dbReference type="SMART" id="SM00490">
    <property type="entry name" value="HELICc"/>
    <property type="match status" value="1"/>
</dbReference>
<dbReference type="SUPFAM" id="SSF54495">
    <property type="entry name" value="UBC-like"/>
    <property type="match status" value="1"/>
</dbReference>
<dbReference type="GO" id="GO:0016787">
    <property type="term" value="F:hydrolase activity"/>
    <property type="evidence" value="ECO:0007669"/>
    <property type="project" value="UniProtKB-KW"/>
</dbReference>
<dbReference type="GO" id="GO:0005524">
    <property type="term" value="F:ATP binding"/>
    <property type="evidence" value="ECO:0007669"/>
    <property type="project" value="UniProtKB-KW"/>
</dbReference>
<dbReference type="OrthoDB" id="5600252at2759"/>
<keyword evidence="10" id="KW-1185">Reference proteome</keyword>
<dbReference type="InterPro" id="IPR056890">
    <property type="entry name" value="UBA_DHX29-like"/>
</dbReference>
<dbReference type="InterPro" id="IPR001650">
    <property type="entry name" value="Helicase_C-like"/>
</dbReference>
<dbReference type="Pfam" id="PF07717">
    <property type="entry name" value="OB_NTP_bind"/>
    <property type="match status" value="1"/>
</dbReference>
<evidence type="ECO:0000256" key="1">
    <source>
        <dbReference type="ARBA" id="ARBA00022741"/>
    </source>
</evidence>
<dbReference type="InterPro" id="IPR011545">
    <property type="entry name" value="DEAD/DEAH_box_helicase_dom"/>
</dbReference>
<accession>A0A9P0QKX2</accession>
<dbReference type="SMART" id="SM00487">
    <property type="entry name" value="DEXDc"/>
    <property type="match status" value="1"/>
</dbReference>
<keyword evidence="4" id="KW-0067">ATP-binding</keyword>
<dbReference type="PROSITE" id="PS51192">
    <property type="entry name" value="HELICASE_ATP_BIND_1"/>
    <property type="match status" value="1"/>
</dbReference>
<evidence type="ECO:0000256" key="2">
    <source>
        <dbReference type="ARBA" id="ARBA00022801"/>
    </source>
</evidence>
<dbReference type="GO" id="GO:0003723">
    <property type="term" value="F:RNA binding"/>
    <property type="evidence" value="ECO:0007669"/>
    <property type="project" value="TreeGrafter"/>
</dbReference>
<feature type="domain" description="Helicase C-terminal" evidence="8">
    <location>
        <begin position="884"/>
        <end position="1057"/>
    </location>
</feature>
<keyword evidence="1" id="KW-0547">Nucleotide-binding</keyword>
<dbReference type="PANTHER" id="PTHR18934:SF267">
    <property type="entry name" value="ATP-DEPENDENT RNA HELICASE YLR419W-RELATED"/>
    <property type="match status" value="1"/>
</dbReference>
<feature type="region of interest" description="Disordered" evidence="5">
    <location>
        <begin position="192"/>
        <end position="211"/>
    </location>
</feature>
<gene>
    <name evidence="9" type="ORF">CLIB1423_01S12046</name>
</gene>
<dbReference type="Proteomes" id="UP000837801">
    <property type="component" value="Unassembled WGS sequence"/>
</dbReference>
<dbReference type="InterPro" id="IPR011709">
    <property type="entry name" value="DEAD-box_helicase_OB_fold"/>
</dbReference>
<dbReference type="PROSITE" id="PS51194">
    <property type="entry name" value="HELICASE_CTER"/>
    <property type="match status" value="1"/>
</dbReference>
<reference evidence="9" key="1">
    <citation type="submission" date="2022-03" db="EMBL/GenBank/DDBJ databases">
        <authorList>
            <person name="Legras J.-L."/>
            <person name="Devillers H."/>
            <person name="Grondin C."/>
        </authorList>
    </citation>
    <scope>NUCLEOTIDE SEQUENCE</scope>
    <source>
        <strain evidence="9">CLIB 1423</strain>
    </source>
</reference>
<dbReference type="InterPro" id="IPR007502">
    <property type="entry name" value="Helicase-assoc_dom"/>
</dbReference>
<evidence type="ECO:0000259" key="7">
    <source>
        <dbReference type="PROSITE" id="PS51192"/>
    </source>
</evidence>
<dbReference type="InterPro" id="IPR014001">
    <property type="entry name" value="Helicase_ATP-bd"/>
</dbReference>
<organism evidence="9 10">
    <name type="scientific">[Candida] railenensis</name>
    <dbReference type="NCBI Taxonomy" id="45579"/>
    <lineage>
        <taxon>Eukaryota</taxon>
        <taxon>Fungi</taxon>
        <taxon>Dikarya</taxon>
        <taxon>Ascomycota</taxon>
        <taxon>Saccharomycotina</taxon>
        <taxon>Pichiomycetes</taxon>
        <taxon>Debaryomycetaceae</taxon>
        <taxon>Kurtzmaniella</taxon>
    </lineage>
</organism>
<dbReference type="InterPro" id="IPR016135">
    <property type="entry name" value="UBQ-conjugating_enzyme/RWD"/>
</dbReference>